<protein>
    <submittedName>
        <fullName evidence="1">Uncharacterized protein</fullName>
    </submittedName>
</protein>
<dbReference type="HOGENOM" id="CLU_009122_3_0_1"/>
<reference evidence="1 2" key="1">
    <citation type="submission" date="2014-04" db="EMBL/GenBank/DDBJ databases">
        <authorList>
            <consortium name="DOE Joint Genome Institute"/>
            <person name="Kuo A."/>
            <person name="Kohler A."/>
            <person name="Costa M.D."/>
            <person name="Nagy L.G."/>
            <person name="Floudas D."/>
            <person name="Copeland A."/>
            <person name="Barry K.W."/>
            <person name="Cichocki N."/>
            <person name="Veneault-Fourrey C."/>
            <person name="LaButti K."/>
            <person name="Lindquist E.A."/>
            <person name="Lipzen A."/>
            <person name="Lundell T."/>
            <person name="Morin E."/>
            <person name="Murat C."/>
            <person name="Sun H."/>
            <person name="Tunlid A."/>
            <person name="Henrissat B."/>
            <person name="Grigoriev I.V."/>
            <person name="Hibbett D.S."/>
            <person name="Martin F."/>
            <person name="Nordberg H.P."/>
            <person name="Cantor M.N."/>
            <person name="Hua S.X."/>
        </authorList>
    </citation>
    <scope>NUCLEOTIDE SEQUENCE [LARGE SCALE GENOMIC DNA]</scope>
    <source>
        <strain evidence="1 2">441</strain>
    </source>
</reference>
<accession>A0A0C9Z8F5</accession>
<name>A0A0C9Z8F5_9AGAM</name>
<reference evidence="2" key="2">
    <citation type="submission" date="2015-01" db="EMBL/GenBank/DDBJ databases">
        <title>Evolutionary Origins and Diversification of the Mycorrhizal Mutualists.</title>
        <authorList>
            <consortium name="DOE Joint Genome Institute"/>
            <consortium name="Mycorrhizal Genomics Consortium"/>
            <person name="Kohler A."/>
            <person name="Kuo A."/>
            <person name="Nagy L.G."/>
            <person name="Floudas D."/>
            <person name="Copeland A."/>
            <person name="Barry K.W."/>
            <person name="Cichocki N."/>
            <person name="Veneault-Fourrey C."/>
            <person name="LaButti K."/>
            <person name="Lindquist E.A."/>
            <person name="Lipzen A."/>
            <person name="Lundell T."/>
            <person name="Morin E."/>
            <person name="Murat C."/>
            <person name="Riley R."/>
            <person name="Ohm R."/>
            <person name="Sun H."/>
            <person name="Tunlid A."/>
            <person name="Henrissat B."/>
            <person name="Grigoriev I.V."/>
            <person name="Hibbett D.S."/>
            <person name="Martin F."/>
        </authorList>
    </citation>
    <scope>NUCLEOTIDE SEQUENCE [LARGE SCALE GENOMIC DNA]</scope>
    <source>
        <strain evidence="2">441</strain>
    </source>
</reference>
<organism evidence="1 2">
    <name type="scientific">Pisolithus microcarpus 441</name>
    <dbReference type="NCBI Taxonomy" id="765257"/>
    <lineage>
        <taxon>Eukaryota</taxon>
        <taxon>Fungi</taxon>
        <taxon>Dikarya</taxon>
        <taxon>Basidiomycota</taxon>
        <taxon>Agaricomycotina</taxon>
        <taxon>Agaricomycetes</taxon>
        <taxon>Agaricomycetidae</taxon>
        <taxon>Boletales</taxon>
        <taxon>Sclerodermatineae</taxon>
        <taxon>Pisolithaceae</taxon>
        <taxon>Pisolithus</taxon>
    </lineage>
</organism>
<dbReference type="Pfam" id="PF18759">
    <property type="entry name" value="Plavaka"/>
    <property type="match status" value="1"/>
</dbReference>
<evidence type="ECO:0000313" key="2">
    <source>
        <dbReference type="Proteomes" id="UP000054018"/>
    </source>
</evidence>
<gene>
    <name evidence="1" type="ORF">PISMIDRAFT_16020</name>
</gene>
<dbReference type="Proteomes" id="UP000054018">
    <property type="component" value="Unassembled WGS sequence"/>
</dbReference>
<proteinExistence type="predicted"/>
<evidence type="ECO:0000313" key="1">
    <source>
        <dbReference type="EMBL" id="KIK16153.1"/>
    </source>
</evidence>
<dbReference type="STRING" id="765257.A0A0C9Z8F5"/>
<dbReference type="AlphaFoldDB" id="A0A0C9Z8F5"/>
<sequence length="369" mass="41892">MSLASSSCEAPAVGEGSMVSGAQLSAGVYNDDIGETWPMYTDPVHTTNMNTPDSLDSNIILILSADYEEQAVMALIHGIKSNFPCPICLIPHDRISDFPAQCELRTSKNILKVLWEVHSQDTTEKKEQILIEQGLHDVDSAFTVVMNMDVYHALSWDCLHTNFAGMFGDHLWPELLRILDRARRPAMARVKKNFSEMPRWHMLNHFDKALSISYTNGQKLEDLSKGVTRNFNTKPNEKMHGPLKEKYQKLTNFKNVAQQILVVDHLEAVSELIHCKISDYDAYTETNVMQNSADGDTNDVEQEDFFHVRLGSCIKQPSSLEAIEQRSVIDKVFTQFCMKLNELLNRYFEVMQKPCLGGKHIQLQANHEV</sequence>
<dbReference type="EMBL" id="KN833866">
    <property type="protein sequence ID" value="KIK16153.1"/>
    <property type="molecule type" value="Genomic_DNA"/>
</dbReference>
<dbReference type="InterPro" id="IPR041078">
    <property type="entry name" value="Plavaka"/>
</dbReference>
<keyword evidence="2" id="KW-1185">Reference proteome</keyword>
<dbReference type="OrthoDB" id="3239511at2759"/>